<protein>
    <recommendedName>
        <fullName evidence="2">C1q domain-containing protein</fullName>
    </recommendedName>
</protein>
<dbReference type="AlphaFoldDB" id="A0A9Q1ECZ4"/>
<keyword evidence="4" id="KW-1185">Reference proteome</keyword>
<dbReference type="InterPro" id="IPR036844">
    <property type="entry name" value="Hint_dom_sf"/>
</dbReference>
<keyword evidence="1" id="KW-0217">Developmental protein</keyword>
<dbReference type="InterPro" id="IPR001073">
    <property type="entry name" value="C1q_dom"/>
</dbReference>
<dbReference type="PANTHER" id="PTHR11889:SF31">
    <property type="entry name" value="PROTEIN HEDGEHOG"/>
    <property type="match status" value="1"/>
</dbReference>
<evidence type="ECO:0000313" key="3">
    <source>
        <dbReference type="EMBL" id="KAJ8336529.1"/>
    </source>
</evidence>
<dbReference type="PRINTS" id="PR00007">
    <property type="entry name" value="COMPLEMNTC1Q"/>
</dbReference>
<dbReference type="PRINTS" id="PR00632">
    <property type="entry name" value="SONICHHOG"/>
</dbReference>
<dbReference type="Pfam" id="PF01079">
    <property type="entry name" value="Hint"/>
    <property type="match status" value="1"/>
</dbReference>
<dbReference type="GO" id="GO:0016540">
    <property type="term" value="P:protein autoprocessing"/>
    <property type="evidence" value="ECO:0007669"/>
    <property type="project" value="InterPro"/>
</dbReference>
<dbReference type="InterPro" id="IPR003586">
    <property type="entry name" value="Hint_dom_C"/>
</dbReference>
<organism evidence="3 4">
    <name type="scientific">Synaphobranchus kaupii</name>
    <name type="common">Kaup's arrowtooth eel</name>
    <dbReference type="NCBI Taxonomy" id="118154"/>
    <lineage>
        <taxon>Eukaryota</taxon>
        <taxon>Metazoa</taxon>
        <taxon>Chordata</taxon>
        <taxon>Craniata</taxon>
        <taxon>Vertebrata</taxon>
        <taxon>Euteleostomi</taxon>
        <taxon>Actinopterygii</taxon>
        <taxon>Neopterygii</taxon>
        <taxon>Teleostei</taxon>
        <taxon>Anguilliformes</taxon>
        <taxon>Synaphobranchidae</taxon>
        <taxon>Synaphobranchus</taxon>
    </lineage>
</organism>
<gene>
    <name evidence="3" type="ORF">SKAU_G00377490</name>
</gene>
<dbReference type="InterPro" id="IPR001767">
    <property type="entry name" value="Hedgehog_Hint"/>
</dbReference>
<name>A0A9Q1ECZ4_SYNKA</name>
<dbReference type="PROSITE" id="PS50871">
    <property type="entry name" value="C1Q"/>
    <property type="match status" value="1"/>
</dbReference>
<reference evidence="3" key="1">
    <citation type="journal article" date="2023" name="Science">
        <title>Genome structures resolve the early diversification of teleost fishes.</title>
        <authorList>
            <person name="Parey E."/>
            <person name="Louis A."/>
            <person name="Montfort J."/>
            <person name="Bouchez O."/>
            <person name="Roques C."/>
            <person name="Iampietro C."/>
            <person name="Lluch J."/>
            <person name="Castinel A."/>
            <person name="Donnadieu C."/>
            <person name="Desvignes T."/>
            <person name="Floi Bucao C."/>
            <person name="Jouanno E."/>
            <person name="Wen M."/>
            <person name="Mejri S."/>
            <person name="Dirks R."/>
            <person name="Jansen H."/>
            <person name="Henkel C."/>
            <person name="Chen W.J."/>
            <person name="Zahm M."/>
            <person name="Cabau C."/>
            <person name="Klopp C."/>
            <person name="Thompson A.W."/>
            <person name="Robinson-Rechavi M."/>
            <person name="Braasch I."/>
            <person name="Lecointre G."/>
            <person name="Bobe J."/>
            <person name="Postlethwait J.H."/>
            <person name="Berthelot C."/>
            <person name="Roest Crollius H."/>
            <person name="Guiguen Y."/>
        </authorList>
    </citation>
    <scope>NUCLEOTIDE SEQUENCE</scope>
    <source>
        <strain evidence="3">WJC10195</strain>
    </source>
</reference>
<feature type="domain" description="C1q" evidence="2">
    <location>
        <begin position="243"/>
        <end position="382"/>
    </location>
</feature>
<dbReference type="InterPro" id="IPR001657">
    <property type="entry name" value="Hedgehog"/>
</dbReference>
<dbReference type="Gene3D" id="2.60.120.40">
    <property type="match status" value="1"/>
</dbReference>
<dbReference type="CDD" id="cd00081">
    <property type="entry name" value="Hint"/>
    <property type="match status" value="1"/>
</dbReference>
<comment type="caution">
    <text evidence="3">The sequence shown here is derived from an EMBL/GenBank/DDBJ whole genome shotgun (WGS) entry which is preliminary data.</text>
</comment>
<dbReference type="GO" id="GO:0010468">
    <property type="term" value="P:regulation of gene expression"/>
    <property type="evidence" value="ECO:0007669"/>
    <property type="project" value="TreeGrafter"/>
</dbReference>
<accession>A0A9Q1ECZ4</accession>
<dbReference type="GO" id="GO:0007267">
    <property type="term" value="P:cell-cell signaling"/>
    <property type="evidence" value="ECO:0007669"/>
    <property type="project" value="InterPro"/>
</dbReference>
<sequence length="382" mass="41527">MSELQLGDRVLSLGADGRLTFSEVILWLDRRPAARERYVLLSTEGSPEPLSLSADHVTFIAPSNATAASPVTMVPVFAKDLRRGHLLYRHCPGGGSLTASRVTDVQESEELGAYAPMTVEGNLIVDGHLASCYALQCRQYLAHLPFAPYRLLHFLRSYVPLFTHLSPLQREQEGQGVHWYASAWLQVGQWFRMVGAMLSVLLWLLGGSVAEKSPAVSAPCQPDIYTQLRELRSQVEAIKIECGDAPVVAFSVSLLDAGRGHSGPFNIDTVLVFRNVITNRGNAYSPSTGVFTTPVDGLYYFSFTGHSAGPHASAVSLFRNAERVATAYDRASPGTVHSVGNGAALWLKAGDRVTLRLWARTLVYGDAALCQTTFSGFLVSLT</sequence>
<dbReference type="InterPro" id="IPR008983">
    <property type="entry name" value="Tumour_necrosis_fac-like_dom"/>
</dbReference>
<dbReference type="OrthoDB" id="5212at2759"/>
<dbReference type="GO" id="GO:0005113">
    <property type="term" value="F:patched binding"/>
    <property type="evidence" value="ECO:0007669"/>
    <property type="project" value="TreeGrafter"/>
</dbReference>
<dbReference type="SUPFAM" id="SSF49842">
    <property type="entry name" value="TNF-like"/>
    <property type="match status" value="1"/>
</dbReference>
<dbReference type="GO" id="GO:0007224">
    <property type="term" value="P:smoothened signaling pathway"/>
    <property type="evidence" value="ECO:0007669"/>
    <property type="project" value="TreeGrafter"/>
</dbReference>
<dbReference type="GO" id="GO:0005615">
    <property type="term" value="C:extracellular space"/>
    <property type="evidence" value="ECO:0007669"/>
    <property type="project" value="TreeGrafter"/>
</dbReference>
<dbReference type="GO" id="GO:0001708">
    <property type="term" value="P:cell fate specification"/>
    <property type="evidence" value="ECO:0007669"/>
    <property type="project" value="TreeGrafter"/>
</dbReference>
<dbReference type="GO" id="GO:0005509">
    <property type="term" value="F:calcium ion binding"/>
    <property type="evidence" value="ECO:0007669"/>
    <property type="project" value="TreeGrafter"/>
</dbReference>
<evidence type="ECO:0000259" key="2">
    <source>
        <dbReference type="PROSITE" id="PS50871"/>
    </source>
</evidence>
<dbReference type="Proteomes" id="UP001152622">
    <property type="component" value="Chromosome 19"/>
</dbReference>
<dbReference type="InterPro" id="IPR050387">
    <property type="entry name" value="Hedgehog_Signaling"/>
</dbReference>
<dbReference type="EMBL" id="JAINUF010000019">
    <property type="protein sequence ID" value="KAJ8336529.1"/>
    <property type="molecule type" value="Genomic_DNA"/>
</dbReference>
<proteinExistence type="predicted"/>
<evidence type="ECO:0000313" key="4">
    <source>
        <dbReference type="Proteomes" id="UP001152622"/>
    </source>
</evidence>
<dbReference type="SMART" id="SM00110">
    <property type="entry name" value="C1Q"/>
    <property type="match status" value="1"/>
</dbReference>
<dbReference type="SUPFAM" id="SSF51294">
    <property type="entry name" value="Hedgehog/intein (Hint) domain"/>
    <property type="match status" value="1"/>
</dbReference>
<dbReference type="SMART" id="SM00305">
    <property type="entry name" value="HintC"/>
    <property type="match status" value="1"/>
</dbReference>
<evidence type="ECO:0000256" key="1">
    <source>
        <dbReference type="ARBA" id="ARBA00022473"/>
    </source>
</evidence>
<dbReference type="Gene3D" id="2.170.16.10">
    <property type="entry name" value="Hedgehog/Intein (Hint) domain"/>
    <property type="match status" value="1"/>
</dbReference>
<dbReference type="PANTHER" id="PTHR11889">
    <property type="entry name" value="HEDGEHOG"/>
    <property type="match status" value="1"/>
</dbReference>
<dbReference type="Pfam" id="PF00386">
    <property type="entry name" value="C1q"/>
    <property type="match status" value="1"/>
</dbReference>